<name>A0A9X2FCA6_9BACT</name>
<feature type="compositionally biased region" description="Acidic residues" evidence="1">
    <location>
        <begin position="181"/>
        <end position="200"/>
    </location>
</feature>
<gene>
    <name evidence="2" type="ORF">NG895_20695</name>
</gene>
<comment type="caution">
    <text evidence="2">The sequence shown here is derived from an EMBL/GenBank/DDBJ whole genome shotgun (WGS) entry which is preliminary data.</text>
</comment>
<evidence type="ECO:0000313" key="2">
    <source>
        <dbReference type="EMBL" id="MCO6046325.1"/>
    </source>
</evidence>
<organism evidence="2 3">
    <name type="scientific">Aeoliella straminimaris</name>
    <dbReference type="NCBI Taxonomy" id="2954799"/>
    <lineage>
        <taxon>Bacteria</taxon>
        <taxon>Pseudomonadati</taxon>
        <taxon>Planctomycetota</taxon>
        <taxon>Planctomycetia</taxon>
        <taxon>Pirellulales</taxon>
        <taxon>Lacipirellulaceae</taxon>
        <taxon>Aeoliella</taxon>
    </lineage>
</organism>
<feature type="region of interest" description="Disordered" evidence="1">
    <location>
        <begin position="177"/>
        <end position="200"/>
    </location>
</feature>
<dbReference type="AlphaFoldDB" id="A0A9X2FCA6"/>
<evidence type="ECO:0000313" key="3">
    <source>
        <dbReference type="Proteomes" id="UP001155241"/>
    </source>
</evidence>
<proteinExistence type="predicted"/>
<sequence>MSGPAYVHNTTAIEQVKVSLASFAHEIDEGLTEIAAESRRLLDWLEHDRPRYWKHQVRLAWDAVEQAKKDLHRCLMYPVGDHRPSCTEQRAALKKAQAHLAYCEQKTERLKNWCREVRHELFEYEGRVAQLKSCGEIDVPQAMAALGRLLARIEEYHQMGSVGGGVPKLDLNAVMGATEADSADEADSQDEEASTEPESE</sequence>
<keyword evidence="3" id="KW-1185">Reference proteome</keyword>
<dbReference type="RefSeq" id="WP_252854437.1">
    <property type="nucleotide sequence ID" value="NZ_JAMXLR010000072.1"/>
</dbReference>
<evidence type="ECO:0000256" key="1">
    <source>
        <dbReference type="SAM" id="MobiDB-lite"/>
    </source>
</evidence>
<protein>
    <submittedName>
        <fullName evidence="2">Uncharacterized protein</fullName>
    </submittedName>
</protein>
<dbReference type="EMBL" id="JAMXLR010000072">
    <property type="protein sequence ID" value="MCO6046325.1"/>
    <property type="molecule type" value="Genomic_DNA"/>
</dbReference>
<dbReference type="Proteomes" id="UP001155241">
    <property type="component" value="Unassembled WGS sequence"/>
</dbReference>
<accession>A0A9X2FCA6</accession>
<reference evidence="2" key="1">
    <citation type="submission" date="2022-06" db="EMBL/GenBank/DDBJ databases">
        <title>Aeoliella straminimaris, a novel planctomycete from sediments.</title>
        <authorList>
            <person name="Vitorino I.R."/>
            <person name="Lage O.M."/>
        </authorList>
    </citation>
    <scope>NUCLEOTIDE SEQUENCE</scope>
    <source>
        <strain evidence="2">ICT_H6.2</strain>
    </source>
</reference>